<evidence type="ECO:0000313" key="2">
    <source>
        <dbReference type="Proteomes" id="UP000078540"/>
    </source>
</evidence>
<organism evidence="1 2">
    <name type="scientific">Atta colombica</name>
    <dbReference type="NCBI Taxonomy" id="520822"/>
    <lineage>
        <taxon>Eukaryota</taxon>
        <taxon>Metazoa</taxon>
        <taxon>Ecdysozoa</taxon>
        <taxon>Arthropoda</taxon>
        <taxon>Hexapoda</taxon>
        <taxon>Insecta</taxon>
        <taxon>Pterygota</taxon>
        <taxon>Neoptera</taxon>
        <taxon>Endopterygota</taxon>
        <taxon>Hymenoptera</taxon>
        <taxon>Apocrita</taxon>
        <taxon>Aculeata</taxon>
        <taxon>Formicoidea</taxon>
        <taxon>Formicidae</taxon>
        <taxon>Myrmicinae</taxon>
        <taxon>Atta</taxon>
    </lineage>
</organism>
<dbReference type="AlphaFoldDB" id="A0A195BBJ0"/>
<evidence type="ECO:0000313" key="1">
    <source>
        <dbReference type="EMBL" id="KYM81580.1"/>
    </source>
</evidence>
<dbReference type="Proteomes" id="UP000078540">
    <property type="component" value="Unassembled WGS sequence"/>
</dbReference>
<sequence length="64" mass="7957">IRHSMIRGVKRHLRLETRLNIYANFYYRYIKQNNYSFIKIKDLHDLHYGYLIHNIHAKKKKIIS</sequence>
<reference evidence="1 2" key="1">
    <citation type="submission" date="2015-09" db="EMBL/GenBank/DDBJ databases">
        <title>Atta colombica WGS genome.</title>
        <authorList>
            <person name="Nygaard S."/>
            <person name="Hu H."/>
            <person name="Boomsma J."/>
            <person name="Zhang G."/>
        </authorList>
    </citation>
    <scope>NUCLEOTIDE SEQUENCE [LARGE SCALE GENOMIC DNA]</scope>
    <source>
        <strain evidence="1">Treedump-2</strain>
        <tissue evidence="1">Whole body</tissue>
    </source>
</reference>
<feature type="non-terminal residue" evidence="1">
    <location>
        <position position="1"/>
    </location>
</feature>
<accession>A0A195BBJ0</accession>
<name>A0A195BBJ0_9HYME</name>
<dbReference type="EMBL" id="KQ976532">
    <property type="protein sequence ID" value="KYM81580.1"/>
    <property type="molecule type" value="Genomic_DNA"/>
</dbReference>
<gene>
    <name evidence="1" type="ORF">ALC53_07967</name>
</gene>
<keyword evidence="2" id="KW-1185">Reference proteome</keyword>
<proteinExistence type="predicted"/>
<protein>
    <submittedName>
        <fullName evidence="1">Uncharacterized protein</fullName>
    </submittedName>
</protein>